<dbReference type="InterPro" id="IPR001247">
    <property type="entry name" value="ExoRNase_PH_dom1"/>
</dbReference>
<evidence type="ECO:0000256" key="2">
    <source>
        <dbReference type="ARBA" id="ARBA00004604"/>
    </source>
</evidence>
<dbReference type="GO" id="GO:0016075">
    <property type="term" value="P:rRNA catabolic process"/>
    <property type="evidence" value="ECO:0007669"/>
    <property type="project" value="TreeGrafter"/>
</dbReference>
<dbReference type="Gene3D" id="3.30.230.70">
    <property type="entry name" value="GHMP Kinase, N-terminal domain"/>
    <property type="match status" value="1"/>
</dbReference>
<dbReference type="GO" id="GO:0034475">
    <property type="term" value="P:U4 snRNA 3'-end processing"/>
    <property type="evidence" value="ECO:0007669"/>
    <property type="project" value="TreeGrafter"/>
</dbReference>
<proteinExistence type="inferred from homology"/>
<dbReference type="GO" id="GO:0034473">
    <property type="term" value="P:U1 snRNA 3'-end processing"/>
    <property type="evidence" value="ECO:0007669"/>
    <property type="project" value="TreeGrafter"/>
</dbReference>
<evidence type="ECO:0000256" key="5">
    <source>
        <dbReference type="ARBA" id="ARBA00022490"/>
    </source>
</evidence>
<evidence type="ECO:0000259" key="12">
    <source>
        <dbReference type="Pfam" id="PF03725"/>
    </source>
</evidence>
<evidence type="ECO:0000256" key="1">
    <source>
        <dbReference type="ARBA" id="ARBA00004496"/>
    </source>
</evidence>
<dbReference type="GO" id="GO:0035925">
    <property type="term" value="F:mRNA 3'-UTR AU-rich region binding"/>
    <property type="evidence" value="ECO:0007669"/>
    <property type="project" value="TreeGrafter"/>
</dbReference>
<dbReference type="EMBL" id="JAVRRJ010000011">
    <property type="protein sequence ID" value="KAK5080902.1"/>
    <property type="molecule type" value="Genomic_DNA"/>
</dbReference>
<dbReference type="SUPFAM" id="SSF55666">
    <property type="entry name" value="Ribonuclease PH domain 2-like"/>
    <property type="match status" value="1"/>
</dbReference>
<accession>A0AAN7STB1</accession>
<dbReference type="InterPro" id="IPR020568">
    <property type="entry name" value="Ribosomal_Su5_D2-typ_SF"/>
</dbReference>
<dbReference type="GO" id="GO:0071038">
    <property type="term" value="P:TRAMP-dependent tRNA surveillance pathway"/>
    <property type="evidence" value="ECO:0007669"/>
    <property type="project" value="TreeGrafter"/>
</dbReference>
<keyword evidence="14" id="KW-1185">Reference proteome</keyword>
<dbReference type="GO" id="GO:0000176">
    <property type="term" value="C:nuclear exosome (RNase complex)"/>
    <property type="evidence" value="ECO:0007669"/>
    <property type="project" value="TreeGrafter"/>
</dbReference>
<dbReference type="GO" id="GO:0034476">
    <property type="term" value="P:U5 snRNA 3'-end processing"/>
    <property type="evidence" value="ECO:0007669"/>
    <property type="project" value="TreeGrafter"/>
</dbReference>
<name>A0AAN7STB1_9EURO</name>
<keyword evidence="8" id="KW-0694">RNA-binding</keyword>
<dbReference type="GO" id="GO:0005730">
    <property type="term" value="C:nucleolus"/>
    <property type="evidence" value="ECO:0007669"/>
    <property type="project" value="UniProtKB-SubCell"/>
</dbReference>
<evidence type="ECO:0000256" key="7">
    <source>
        <dbReference type="ARBA" id="ARBA00022835"/>
    </source>
</evidence>
<keyword evidence="9" id="KW-0539">Nucleus</keyword>
<dbReference type="GO" id="GO:0000177">
    <property type="term" value="C:cytoplasmic exosome (RNase complex)"/>
    <property type="evidence" value="ECO:0007669"/>
    <property type="project" value="TreeGrafter"/>
</dbReference>
<dbReference type="InterPro" id="IPR036345">
    <property type="entry name" value="ExoRNase_PH_dom2_sf"/>
</dbReference>
<dbReference type="Pfam" id="PF01138">
    <property type="entry name" value="RNase_PH"/>
    <property type="match status" value="1"/>
</dbReference>
<evidence type="ECO:0000259" key="11">
    <source>
        <dbReference type="Pfam" id="PF01138"/>
    </source>
</evidence>
<gene>
    <name evidence="13" type="primary">RRP45</name>
    <name evidence="13" type="ORF">LTR05_008218</name>
</gene>
<dbReference type="FunFam" id="3.30.230.70:FF:000005">
    <property type="entry name" value="Exosome complex component RRP45"/>
    <property type="match status" value="1"/>
</dbReference>
<evidence type="ECO:0000256" key="6">
    <source>
        <dbReference type="ARBA" id="ARBA00022552"/>
    </source>
</evidence>
<reference evidence="13 14" key="1">
    <citation type="submission" date="2023-08" db="EMBL/GenBank/DDBJ databases">
        <title>Black Yeasts Isolated from many extreme environments.</title>
        <authorList>
            <person name="Coleine C."/>
            <person name="Stajich J.E."/>
            <person name="Selbmann L."/>
        </authorList>
    </citation>
    <scope>NUCLEOTIDE SEQUENCE [LARGE SCALE GENOMIC DNA]</scope>
    <source>
        <strain evidence="13 14">CCFEE 5910</strain>
    </source>
</reference>
<dbReference type="GO" id="GO:0000467">
    <property type="term" value="P:exonucleolytic trimming to generate mature 3'-end of 5.8S rRNA from tricistronic rRNA transcript (SSU-rRNA, 5.8S rRNA, LSU-rRNA)"/>
    <property type="evidence" value="ECO:0007669"/>
    <property type="project" value="TreeGrafter"/>
</dbReference>
<dbReference type="GO" id="GO:0071035">
    <property type="term" value="P:nuclear polyadenylation-dependent rRNA catabolic process"/>
    <property type="evidence" value="ECO:0007669"/>
    <property type="project" value="TreeGrafter"/>
</dbReference>
<evidence type="ECO:0000256" key="4">
    <source>
        <dbReference type="ARBA" id="ARBA00019572"/>
    </source>
</evidence>
<feature type="domain" description="Exoribonuclease phosphorolytic" evidence="11">
    <location>
        <begin position="33"/>
        <end position="165"/>
    </location>
</feature>
<sequence>MPRIADVSNVEKNFILEALTSSKLRLDGRQLDQYRSIDLTYGQQLGNATVTLGKTKVNVQISAEVTKPSEERKFDGIFTITTELSPIASPGFEIGRPTEQEVLLSRILEKAIRRSRAIDTESLCIVAGQKCWSVRADVHVLDFDGGLTDACCIATMAALHHFRRPEVSVEGERVTIHTMAERVPVPLSILHSPICVTFSFYADGELVLLDATAKEEQVREAEMVVTANDFEICQIAKHGGKPVDPAIVVKCFQVAISKAREMNKSMRARLTADLAKRDIRGQSAENERGEAPIG</sequence>
<dbReference type="InterPro" id="IPR050590">
    <property type="entry name" value="Exosome_comp_Rrp42_subfam"/>
</dbReference>
<keyword evidence="6" id="KW-0698">rRNA processing</keyword>
<evidence type="ECO:0000256" key="3">
    <source>
        <dbReference type="ARBA" id="ARBA00006678"/>
    </source>
</evidence>
<organism evidence="13 14">
    <name type="scientific">Lithohypha guttulata</name>
    <dbReference type="NCBI Taxonomy" id="1690604"/>
    <lineage>
        <taxon>Eukaryota</taxon>
        <taxon>Fungi</taxon>
        <taxon>Dikarya</taxon>
        <taxon>Ascomycota</taxon>
        <taxon>Pezizomycotina</taxon>
        <taxon>Eurotiomycetes</taxon>
        <taxon>Chaetothyriomycetidae</taxon>
        <taxon>Chaetothyriales</taxon>
        <taxon>Trichomeriaceae</taxon>
        <taxon>Lithohypha</taxon>
    </lineage>
</organism>
<dbReference type="SUPFAM" id="SSF54211">
    <property type="entry name" value="Ribosomal protein S5 domain 2-like"/>
    <property type="match status" value="1"/>
</dbReference>
<dbReference type="CDD" id="cd11368">
    <property type="entry name" value="RNase_PH_RRP45"/>
    <property type="match status" value="1"/>
</dbReference>
<comment type="similarity">
    <text evidence="3">Belongs to the RNase PH family.</text>
</comment>
<evidence type="ECO:0000256" key="8">
    <source>
        <dbReference type="ARBA" id="ARBA00022884"/>
    </source>
</evidence>
<evidence type="ECO:0000313" key="13">
    <source>
        <dbReference type="EMBL" id="KAK5080902.1"/>
    </source>
</evidence>
<dbReference type="Proteomes" id="UP001309876">
    <property type="component" value="Unassembled WGS sequence"/>
</dbReference>
<dbReference type="Pfam" id="PF03725">
    <property type="entry name" value="RNase_PH_C"/>
    <property type="match status" value="1"/>
</dbReference>
<evidence type="ECO:0000256" key="10">
    <source>
        <dbReference type="ARBA" id="ARBA00077933"/>
    </source>
</evidence>
<feature type="domain" description="Exoribonuclease phosphorolytic" evidence="12">
    <location>
        <begin position="192"/>
        <end position="257"/>
    </location>
</feature>
<protein>
    <recommendedName>
        <fullName evidence="4">Exosome complex component RRP45</fullName>
    </recommendedName>
    <alternativeName>
        <fullName evidence="10">Ribosomal RNA-processing protein 45</fullName>
    </alternativeName>
</protein>
<comment type="subcellular location">
    <subcellularLocation>
        <location evidence="1">Cytoplasm</location>
    </subcellularLocation>
    <subcellularLocation>
        <location evidence="2">Nucleus</location>
        <location evidence="2">Nucleolus</location>
    </subcellularLocation>
</comment>
<dbReference type="InterPro" id="IPR015847">
    <property type="entry name" value="ExoRNase_PH_dom2"/>
</dbReference>
<comment type="caution">
    <text evidence="13">The sequence shown here is derived from an EMBL/GenBank/DDBJ whole genome shotgun (WGS) entry which is preliminary data.</text>
</comment>
<keyword evidence="7" id="KW-0271">Exosome</keyword>
<dbReference type="PANTHER" id="PTHR11097">
    <property type="entry name" value="EXOSOME COMPLEX EXONUCLEASE RIBOSOMAL RNA PROCESSING PROTEIN"/>
    <property type="match status" value="1"/>
</dbReference>
<evidence type="ECO:0000256" key="9">
    <source>
        <dbReference type="ARBA" id="ARBA00023242"/>
    </source>
</evidence>
<dbReference type="InterPro" id="IPR027408">
    <property type="entry name" value="PNPase/RNase_PH_dom_sf"/>
</dbReference>
<keyword evidence="5" id="KW-0963">Cytoplasm</keyword>
<dbReference type="PANTHER" id="PTHR11097:SF14">
    <property type="entry name" value="EXOSOME COMPLEX COMPONENT RRP45"/>
    <property type="match status" value="1"/>
</dbReference>
<evidence type="ECO:0000313" key="14">
    <source>
        <dbReference type="Proteomes" id="UP001309876"/>
    </source>
</evidence>
<dbReference type="GO" id="GO:0071028">
    <property type="term" value="P:nuclear mRNA surveillance"/>
    <property type="evidence" value="ECO:0007669"/>
    <property type="project" value="TreeGrafter"/>
</dbReference>
<dbReference type="AlphaFoldDB" id="A0AAN7STB1"/>
<dbReference type="InterPro" id="IPR033100">
    <property type="entry name" value="Rrp45"/>
</dbReference>